<dbReference type="Proteomes" id="UP001303046">
    <property type="component" value="Unassembled WGS sequence"/>
</dbReference>
<accession>A0ABR1DIU8</accession>
<evidence type="ECO:0000256" key="1">
    <source>
        <dbReference type="SAM" id="MobiDB-lite"/>
    </source>
</evidence>
<feature type="region of interest" description="Disordered" evidence="1">
    <location>
        <begin position="73"/>
        <end position="96"/>
    </location>
</feature>
<organism evidence="2 3">
    <name type="scientific">Necator americanus</name>
    <name type="common">Human hookworm</name>
    <dbReference type="NCBI Taxonomy" id="51031"/>
    <lineage>
        <taxon>Eukaryota</taxon>
        <taxon>Metazoa</taxon>
        <taxon>Ecdysozoa</taxon>
        <taxon>Nematoda</taxon>
        <taxon>Chromadorea</taxon>
        <taxon>Rhabditida</taxon>
        <taxon>Rhabditina</taxon>
        <taxon>Rhabditomorpha</taxon>
        <taxon>Strongyloidea</taxon>
        <taxon>Ancylostomatidae</taxon>
        <taxon>Bunostominae</taxon>
        <taxon>Necator</taxon>
    </lineage>
</organism>
<proteinExistence type="predicted"/>
<gene>
    <name evidence="2" type="primary">Necator_chrIV.g15482</name>
    <name evidence="2" type="ORF">RB195_002187</name>
</gene>
<name>A0ABR1DIU8_NECAM</name>
<protein>
    <submittedName>
        <fullName evidence="2">Uncharacterized protein</fullName>
    </submittedName>
</protein>
<evidence type="ECO:0000313" key="3">
    <source>
        <dbReference type="Proteomes" id="UP001303046"/>
    </source>
</evidence>
<evidence type="ECO:0000313" key="2">
    <source>
        <dbReference type="EMBL" id="KAK6750038.1"/>
    </source>
</evidence>
<sequence length="96" mass="10688">MVQTSDDVKLVQSAVRKMLQFKNDHNRTNLIESTVDPGAGHPVHVRTESDDSDTFPLFHLRRICGFTEQLTGSRTSTHVKSAEKNRAGTRRDGGPV</sequence>
<comment type="caution">
    <text evidence="2">The sequence shown here is derived from an EMBL/GenBank/DDBJ whole genome shotgun (WGS) entry which is preliminary data.</text>
</comment>
<keyword evidence="3" id="KW-1185">Reference proteome</keyword>
<dbReference type="EMBL" id="JAVFWL010000004">
    <property type="protein sequence ID" value="KAK6750038.1"/>
    <property type="molecule type" value="Genomic_DNA"/>
</dbReference>
<reference evidence="2 3" key="1">
    <citation type="submission" date="2023-08" db="EMBL/GenBank/DDBJ databases">
        <title>A Necator americanus chromosomal reference genome.</title>
        <authorList>
            <person name="Ilik V."/>
            <person name="Petrzelkova K.J."/>
            <person name="Pardy F."/>
            <person name="Fuh T."/>
            <person name="Niatou-Singa F.S."/>
            <person name="Gouil Q."/>
            <person name="Baker L."/>
            <person name="Ritchie M.E."/>
            <person name="Jex A.R."/>
            <person name="Gazzola D."/>
            <person name="Li H."/>
            <person name="Toshio Fujiwara R."/>
            <person name="Zhan B."/>
            <person name="Aroian R.V."/>
            <person name="Pafco B."/>
            <person name="Schwarz E.M."/>
        </authorList>
    </citation>
    <scope>NUCLEOTIDE SEQUENCE [LARGE SCALE GENOMIC DNA]</scope>
    <source>
        <strain evidence="2 3">Aroian</strain>
        <tissue evidence="2">Whole animal</tissue>
    </source>
</reference>
<feature type="compositionally biased region" description="Basic and acidic residues" evidence="1">
    <location>
        <begin position="80"/>
        <end position="96"/>
    </location>
</feature>